<comment type="caution">
    <text evidence="2">The sequence shown here is derived from an EMBL/GenBank/DDBJ whole genome shotgun (WGS) entry which is preliminary data.</text>
</comment>
<feature type="transmembrane region" description="Helical" evidence="1">
    <location>
        <begin position="7"/>
        <end position="29"/>
    </location>
</feature>
<feature type="transmembrane region" description="Helical" evidence="1">
    <location>
        <begin position="128"/>
        <end position="144"/>
    </location>
</feature>
<organism evidence="2 3">
    <name type="scientific">Fannyhessea vaginae DSM 15829</name>
    <dbReference type="NCBI Taxonomy" id="525256"/>
    <lineage>
        <taxon>Bacteria</taxon>
        <taxon>Bacillati</taxon>
        <taxon>Actinomycetota</taxon>
        <taxon>Coriobacteriia</taxon>
        <taxon>Coriobacteriales</taxon>
        <taxon>Atopobiaceae</taxon>
        <taxon>Fannyhessea</taxon>
    </lineage>
</organism>
<evidence type="ECO:0000313" key="2">
    <source>
        <dbReference type="EMBL" id="EGF23436.1"/>
    </source>
</evidence>
<keyword evidence="3" id="KW-1185">Reference proteome</keyword>
<keyword evidence="1" id="KW-0472">Membrane</keyword>
<dbReference type="GeneID" id="93209943"/>
<evidence type="ECO:0000256" key="1">
    <source>
        <dbReference type="SAM" id="Phobius"/>
    </source>
</evidence>
<dbReference type="RefSeq" id="WP_006302533.1">
    <property type="nucleotide sequence ID" value="NZ_ACGK02000001.1"/>
</dbReference>
<dbReference type="AlphaFoldDB" id="F1T3Z2"/>
<feature type="transmembrane region" description="Helical" evidence="1">
    <location>
        <begin position="310"/>
        <end position="327"/>
    </location>
</feature>
<feature type="transmembrane region" description="Helical" evidence="1">
    <location>
        <begin position="103"/>
        <end position="121"/>
    </location>
</feature>
<feature type="transmembrane region" description="Helical" evidence="1">
    <location>
        <begin position="339"/>
        <end position="357"/>
    </location>
</feature>
<dbReference type="Proteomes" id="UP000005947">
    <property type="component" value="Unassembled WGS sequence"/>
</dbReference>
<accession>F1T3Z2</accession>
<sequence>MDITDILAALGVILNGLPQGLLAMSLGYATVPSSLGFFIGAICCYGFNSLAPINFQASTIVMTHRLTKDIREKLSMVFFAGVIMVIVGICGLQQAAVEFSGPVIINAMMAGVGIVLGRLSFEMIKQERVVALSSIISAAIIYFFFGRDLIYTICGCVFISSFIQFCVTKYLKKSSNTASAYAETSAMQESVHEKTPTMQLDESSITSVRDKNIFAHLARLLTAHIKKNFVFKKPIINAHIIRGSLAIACLNVGANITFGNITANIAHGTQNIDVLSIYSSLADIASSLFGGSPVEAIISATAAAPHPVNSAVIMMLAMSALLFCGLLPKIGKFIPPQSISGFLIILGIVVTVGNNAPIAFGTGNPQDSIIAAVTLGGTAFVDPFVGMVLGILLKSLFAAGLCM</sequence>
<dbReference type="EMBL" id="ACGK02000001">
    <property type="protein sequence ID" value="EGF23436.1"/>
    <property type="molecule type" value="Genomic_DNA"/>
</dbReference>
<proteinExistence type="predicted"/>
<feature type="transmembrane region" description="Helical" evidence="1">
    <location>
        <begin position="150"/>
        <end position="171"/>
    </location>
</feature>
<dbReference type="eggNOG" id="COG0659">
    <property type="taxonomic scope" value="Bacteria"/>
</dbReference>
<evidence type="ECO:0008006" key="4">
    <source>
        <dbReference type="Google" id="ProtNLM"/>
    </source>
</evidence>
<feature type="transmembrane region" description="Helical" evidence="1">
    <location>
        <begin position="76"/>
        <end position="97"/>
    </location>
</feature>
<dbReference type="OrthoDB" id="85542at2"/>
<protein>
    <recommendedName>
        <fullName evidence="4">Permease</fullName>
    </recommendedName>
</protein>
<name>F1T3Z2_9ACTN</name>
<evidence type="ECO:0000313" key="3">
    <source>
        <dbReference type="Proteomes" id="UP000005947"/>
    </source>
</evidence>
<gene>
    <name evidence="2" type="ORF">HMPREF0091_10383</name>
</gene>
<feature type="transmembrane region" description="Helical" evidence="1">
    <location>
        <begin position="369"/>
        <end position="393"/>
    </location>
</feature>
<keyword evidence="1" id="KW-1133">Transmembrane helix</keyword>
<reference evidence="2 3" key="1">
    <citation type="submission" date="2011-02" db="EMBL/GenBank/DDBJ databases">
        <authorList>
            <person name="Muzny D."/>
            <person name="Qin X."/>
            <person name="Buhay C."/>
            <person name="Dugan-Rocha S."/>
            <person name="Ding Y."/>
            <person name="Chen G."/>
            <person name="Hawes A."/>
            <person name="Holder M."/>
            <person name="Jhangiani S."/>
            <person name="Johnson A."/>
            <person name="Khan Z."/>
            <person name="Li Z."/>
            <person name="Liu W."/>
            <person name="Liu X."/>
            <person name="Perez L."/>
            <person name="Shen H."/>
            <person name="Wang Q."/>
            <person name="Watt J."/>
            <person name="Xi L."/>
            <person name="Xin Y."/>
            <person name="Zhou J."/>
            <person name="Deng J."/>
            <person name="Jiang H."/>
            <person name="Liu Y."/>
            <person name="Qu J."/>
            <person name="Song X.-Z."/>
            <person name="Zhang L."/>
            <person name="Villasana D."/>
            <person name="Johnson A."/>
            <person name="Liu J."/>
            <person name="Liyanage D."/>
            <person name="Lorensuhewa L."/>
            <person name="Robinson T."/>
            <person name="Song A."/>
            <person name="Song B.-B."/>
            <person name="Dinh H."/>
            <person name="Thornton R."/>
            <person name="Coyle M."/>
            <person name="Francisco L."/>
            <person name="Jackson L."/>
            <person name="Javaid M."/>
            <person name="Korchina V."/>
            <person name="Kovar C."/>
            <person name="Mata R."/>
            <person name="Mathew T."/>
            <person name="Ngo R."/>
            <person name="Nguyen L."/>
            <person name="Nguyen N."/>
            <person name="Okwuonu G."/>
            <person name="Ongeri F."/>
            <person name="Pham C."/>
            <person name="Simmons D."/>
            <person name="Wilczek-Boney K."/>
            <person name="Hale W."/>
            <person name="Jakkamsetti A."/>
            <person name="Pham P."/>
            <person name="Ruth R."/>
            <person name="San Lucas F."/>
            <person name="Warren J."/>
            <person name="Zhang J."/>
            <person name="Zhao Z."/>
            <person name="Zhou C."/>
            <person name="Zhu D."/>
            <person name="Lee S."/>
            <person name="Bess C."/>
            <person name="Blankenburg K."/>
            <person name="Forbes L."/>
            <person name="Fu Q."/>
            <person name="Gubbala S."/>
            <person name="Hirani K."/>
            <person name="Jayaseelan J.C."/>
            <person name="Lara F."/>
            <person name="Munidasa M."/>
            <person name="Palculict T."/>
            <person name="Patil S."/>
            <person name="Pu L.-L."/>
            <person name="Saada N."/>
            <person name="Tang L."/>
            <person name="Weissenberger G."/>
            <person name="Zhu Y."/>
            <person name="Hemphill L."/>
            <person name="Shang Y."/>
            <person name="Youmans B."/>
            <person name="Ayvaz T."/>
            <person name="Ross M."/>
            <person name="Santibanez J."/>
            <person name="Aqrawi P."/>
            <person name="Gross S."/>
            <person name="Joshi V."/>
            <person name="Fowler G."/>
            <person name="Nazareth L."/>
            <person name="Reid J."/>
            <person name="Worley K."/>
            <person name="Petrosino J."/>
            <person name="Highlander S."/>
            <person name="Gibbs R."/>
        </authorList>
    </citation>
    <scope>NUCLEOTIDE SEQUENCE [LARGE SCALE GENOMIC DNA]</scope>
    <source>
        <strain evidence="2 3">DSM 15829</strain>
    </source>
</reference>
<feature type="transmembrane region" description="Helical" evidence="1">
    <location>
        <begin position="35"/>
        <end position="55"/>
    </location>
</feature>
<keyword evidence="1" id="KW-0812">Transmembrane</keyword>